<dbReference type="EMBL" id="WLCI01000019">
    <property type="protein sequence ID" value="MTB97172.1"/>
    <property type="molecule type" value="Genomic_DNA"/>
</dbReference>
<dbReference type="GO" id="GO:0016747">
    <property type="term" value="F:acyltransferase activity, transferring groups other than amino-acyl groups"/>
    <property type="evidence" value="ECO:0007669"/>
    <property type="project" value="InterPro"/>
</dbReference>
<dbReference type="PROSITE" id="PS51186">
    <property type="entry name" value="GNAT"/>
    <property type="match status" value="1"/>
</dbReference>
<keyword evidence="1" id="KW-0808">Transferase</keyword>
<organism evidence="1 2">
    <name type="scientific">Nocardioides marmotae</name>
    <dbReference type="NCBI Taxonomy" id="2663857"/>
    <lineage>
        <taxon>Bacteria</taxon>
        <taxon>Bacillati</taxon>
        <taxon>Actinomycetota</taxon>
        <taxon>Actinomycetes</taxon>
        <taxon>Propionibacteriales</taxon>
        <taxon>Nocardioidaceae</taxon>
        <taxon>Nocardioides</taxon>
    </lineage>
</organism>
<evidence type="ECO:0000313" key="2">
    <source>
        <dbReference type="Proteomes" id="UP000433406"/>
    </source>
</evidence>
<evidence type="ECO:0000313" key="1">
    <source>
        <dbReference type="EMBL" id="MTB97172.1"/>
    </source>
</evidence>
<gene>
    <name evidence="1" type="ORF">GGQ22_19050</name>
</gene>
<dbReference type="InterPro" id="IPR016181">
    <property type="entry name" value="Acyl_CoA_acyltransferase"/>
</dbReference>
<comment type="caution">
    <text evidence="1">The sequence shown here is derived from an EMBL/GenBank/DDBJ whole genome shotgun (WGS) entry which is preliminary data.</text>
</comment>
<accession>A0A6I3JGN2</accession>
<name>A0A6I3JGN2_9ACTN</name>
<proteinExistence type="predicted"/>
<dbReference type="InterPro" id="IPR000182">
    <property type="entry name" value="GNAT_dom"/>
</dbReference>
<dbReference type="AlphaFoldDB" id="A0A6I3JGN2"/>
<dbReference type="Gene3D" id="3.40.630.30">
    <property type="match status" value="1"/>
</dbReference>
<dbReference type="Pfam" id="PF00583">
    <property type="entry name" value="Acetyltransf_1"/>
    <property type="match status" value="1"/>
</dbReference>
<sequence>MDVGVERHRHAGRLAAAALDRRRAAGRGDARGPAGRGGAPAGGRRPGRGSRAVGAPAPAGVVSPVLTLAHTAHLDAADLVEARGLMDLAFGDFADADWSHALGGLHALVRVEGVLVAHGSLVQRRLLVGAGEGARSLRCGYVEAVATHPGHRRRGHAAAVMTALEALAPAYDVLALSSSDAGTALYLGRGWLPWRGPMSVPGPSGPERTPEDDGSTYVLPGALPLSPPLDLDAPLACDWREGDVW</sequence>
<protein>
    <submittedName>
        <fullName evidence="1">GNAT family N-acetyltransferase</fullName>
    </submittedName>
</protein>
<dbReference type="CDD" id="cd04301">
    <property type="entry name" value="NAT_SF"/>
    <property type="match status" value="1"/>
</dbReference>
<reference evidence="1 2" key="1">
    <citation type="submission" date="2019-10" db="EMBL/GenBank/DDBJ databases">
        <title>Nocardioides novel species isolated from the excrement of Marmot.</title>
        <authorList>
            <person name="Zhang G."/>
        </authorList>
    </citation>
    <scope>NUCLEOTIDE SEQUENCE [LARGE SCALE GENOMIC DNA]</scope>
    <source>
        <strain evidence="2">zg-579</strain>
    </source>
</reference>
<dbReference type="SUPFAM" id="SSF55729">
    <property type="entry name" value="Acyl-CoA N-acyltransferases (Nat)"/>
    <property type="match status" value="1"/>
</dbReference>
<keyword evidence="2" id="KW-1185">Reference proteome</keyword>
<dbReference type="Proteomes" id="UP000433406">
    <property type="component" value="Unassembled WGS sequence"/>
</dbReference>